<reference evidence="3" key="2">
    <citation type="submission" date="2021-03" db="UniProtKB">
        <authorList>
            <consortium name="EnsemblPlants"/>
        </authorList>
    </citation>
    <scope>IDENTIFICATION</scope>
</reference>
<dbReference type="Gene3D" id="2.60.40.380">
    <property type="entry name" value="Purple acid phosphatase-like, N-terminal"/>
    <property type="match status" value="1"/>
</dbReference>
<dbReference type="Gramene" id="novel_model_3385_5bd9a17a">
    <property type="protein sequence ID" value="cds.novel_model_3385_5bd9a17a"/>
    <property type="gene ID" value="novel_gene_1796_5bd9a17a"/>
</dbReference>
<dbReference type="InterPro" id="IPR008963">
    <property type="entry name" value="Purple_acid_Pase-like_N"/>
</dbReference>
<evidence type="ECO:0000259" key="2">
    <source>
        <dbReference type="Pfam" id="PF16656"/>
    </source>
</evidence>
<reference evidence="3" key="1">
    <citation type="submission" date="2018-11" db="EMBL/GenBank/DDBJ databases">
        <authorList>
            <person name="Grassa J C."/>
        </authorList>
    </citation>
    <scope>NUCLEOTIDE SEQUENCE [LARGE SCALE GENOMIC DNA]</scope>
</reference>
<organism evidence="3 4">
    <name type="scientific">Cannabis sativa</name>
    <name type="common">Hemp</name>
    <name type="synonym">Marijuana</name>
    <dbReference type="NCBI Taxonomy" id="3483"/>
    <lineage>
        <taxon>Eukaryota</taxon>
        <taxon>Viridiplantae</taxon>
        <taxon>Streptophyta</taxon>
        <taxon>Embryophyta</taxon>
        <taxon>Tracheophyta</taxon>
        <taxon>Spermatophyta</taxon>
        <taxon>Magnoliopsida</taxon>
        <taxon>eudicotyledons</taxon>
        <taxon>Gunneridae</taxon>
        <taxon>Pentapetalae</taxon>
        <taxon>rosids</taxon>
        <taxon>fabids</taxon>
        <taxon>Rosales</taxon>
        <taxon>Cannabaceae</taxon>
        <taxon>Cannabis</taxon>
    </lineage>
</organism>
<protein>
    <recommendedName>
        <fullName evidence="2">Purple acid phosphatase N-terminal domain-containing protein</fullName>
    </recommendedName>
</protein>
<dbReference type="GO" id="GO:0003993">
    <property type="term" value="F:acid phosphatase activity"/>
    <property type="evidence" value="ECO:0007669"/>
    <property type="project" value="InterPro"/>
</dbReference>
<evidence type="ECO:0000313" key="4">
    <source>
        <dbReference type="Proteomes" id="UP000596661"/>
    </source>
</evidence>
<dbReference type="EnsemblPlants" id="novel_model_3385_5bd9a17a">
    <property type="protein sequence ID" value="cds.novel_model_3385_5bd9a17a"/>
    <property type="gene ID" value="novel_gene_1796_5bd9a17a"/>
</dbReference>
<dbReference type="InterPro" id="IPR039331">
    <property type="entry name" value="PAPs-like"/>
</dbReference>
<dbReference type="Pfam" id="PF16656">
    <property type="entry name" value="Pur_ac_phosph_N"/>
    <property type="match status" value="1"/>
</dbReference>
<name>A0A803QZV5_CANSA</name>
<dbReference type="Proteomes" id="UP000596661">
    <property type="component" value="Chromosome 3"/>
</dbReference>
<sequence>MGKDHMRVSWITNEHFHTQSIVEYGIRPNEYNATATGEYTSYRYFFYSSGKIHHVTIGPLEPATTYYYRCGGSGPEFSFRTPPTAFPLQFVVVGKFVFSLLIN</sequence>
<evidence type="ECO:0000313" key="3">
    <source>
        <dbReference type="EnsemblPlants" id="cds.novel_model_3385_5bd9a17a"/>
    </source>
</evidence>
<dbReference type="SUPFAM" id="SSF49363">
    <property type="entry name" value="Purple acid phosphatase, N-terminal domain"/>
    <property type="match status" value="1"/>
</dbReference>
<dbReference type="PANTHER" id="PTHR22953">
    <property type="entry name" value="ACID PHOSPHATASE RELATED"/>
    <property type="match status" value="1"/>
</dbReference>
<dbReference type="OMA" id="FVIIGWY"/>
<keyword evidence="4" id="KW-1185">Reference proteome</keyword>
<accession>A0A803QZV5</accession>
<dbReference type="AlphaFoldDB" id="A0A803QZV5"/>
<dbReference type="EMBL" id="UZAU01000280">
    <property type="status" value="NOT_ANNOTATED_CDS"/>
    <property type="molecule type" value="Genomic_DNA"/>
</dbReference>
<keyword evidence="1" id="KW-0732">Signal</keyword>
<dbReference type="GO" id="GO:0046872">
    <property type="term" value="F:metal ion binding"/>
    <property type="evidence" value="ECO:0007669"/>
    <property type="project" value="InterPro"/>
</dbReference>
<feature type="domain" description="Purple acid phosphatase N-terminal" evidence="2">
    <location>
        <begin position="4"/>
        <end position="81"/>
    </location>
</feature>
<evidence type="ECO:0000256" key="1">
    <source>
        <dbReference type="ARBA" id="ARBA00022729"/>
    </source>
</evidence>
<proteinExistence type="predicted"/>
<dbReference type="PANTHER" id="PTHR22953:SF7">
    <property type="entry name" value="PURPLE ACID PHOSPHATASE 22"/>
    <property type="match status" value="1"/>
</dbReference>
<dbReference type="InterPro" id="IPR015914">
    <property type="entry name" value="PAPs_N"/>
</dbReference>